<dbReference type="EMBL" id="MHTM01000018">
    <property type="protein sequence ID" value="OHA62271.1"/>
    <property type="molecule type" value="Genomic_DNA"/>
</dbReference>
<keyword evidence="1" id="KW-0472">Membrane</keyword>
<organism evidence="2 3">
    <name type="scientific">Candidatus Vogelbacteria bacterium RIFOXYD2_FULL_44_9</name>
    <dbReference type="NCBI Taxonomy" id="1802441"/>
    <lineage>
        <taxon>Bacteria</taxon>
        <taxon>Candidatus Vogeliibacteriota</taxon>
    </lineage>
</organism>
<proteinExistence type="predicted"/>
<comment type="caution">
    <text evidence="2">The sequence shown here is derived from an EMBL/GenBank/DDBJ whole genome shotgun (WGS) entry which is preliminary data.</text>
</comment>
<protein>
    <submittedName>
        <fullName evidence="2">Uncharacterized protein</fullName>
    </submittedName>
</protein>
<sequence length="70" mass="7834">MKRIIWRNRASAILGLLVVVVAIFEGPSTWLRSLILVILGLLIAIFGFARTNQLSRSDIAKLPEEKTKTD</sequence>
<reference evidence="2 3" key="1">
    <citation type="journal article" date="2016" name="Nat. Commun.">
        <title>Thousands of microbial genomes shed light on interconnected biogeochemical processes in an aquifer system.</title>
        <authorList>
            <person name="Anantharaman K."/>
            <person name="Brown C.T."/>
            <person name="Hug L.A."/>
            <person name="Sharon I."/>
            <person name="Castelle C.J."/>
            <person name="Probst A.J."/>
            <person name="Thomas B.C."/>
            <person name="Singh A."/>
            <person name="Wilkins M.J."/>
            <person name="Karaoz U."/>
            <person name="Brodie E.L."/>
            <person name="Williams K.H."/>
            <person name="Hubbard S.S."/>
            <person name="Banfield J.F."/>
        </authorList>
    </citation>
    <scope>NUCLEOTIDE SEQUENCE [LARGE SCALE GENOMIC DNA]</scope>
</reference>
<keyword evidence="1" id="KW-0812">Transmembrane</keyword>
<feature type="transmembrane region" description="Helical" evidence="1">
    <location>
        <begin position="7"/>
        <end position="24"/>
    </location>
</feature>
<evidence type="ECO:0000256" key="1">
    <source>
        <dbReference type="SAM" id="Phobius"/>
    </source>
</evidence>
<feature type="transmembrane region" description="Helical" evidence="1">
    <location>
        <begin position="30"/>
        <end position="49"/>
    </location>
</feature>
<gene>
    <name evidence="2" type="ORF">A2556_00375</name>
</gene>
<evidence type="ECO:0000313" key="2">
    <source>
        <dbReference type="EMBL" id="OHA62271.1"/>
    </source>
</evidence>
<accession>A0A1G2QQV7</accession>
<dbReference type="Proteomes" id="UP000177140">
    <property type="component" value="Unassembled WGS sequence"/>
</dbReference>
<keyword evidence="1" id="KW-1133">Transmembrane helix</keyword>
<evidence type="ECO:0000313" key="3">
    <source>
        <dbReference type="Proteomes" id="UP000177140"/>
    </source>
</evidence>
<dbReference type="AlphaFoldDB" id="A0A1G2QQV7"/>
<name>A0A1G2QQV7_9BACT</name>